<gene>
    <name evidence="1" type="ORF">J41TS12_37110</name>
</gene>
<name>A0A919XXV3_9BACL</name>
<dbReference type="Proteomes" id="UP000681162">
    <property type="component" value="Unassembled WGS sequence"/>
</dbReference>
<accession>A0A919XXV3</accession>
<dbReference type="EMBL" id="BORR01000015">
    <property type="protein sequence ID" value="GIO38850.1"/>
    <property type="molecule type" value="Genomic_DNA"/>
</dbReference>
<dbReference type="AlphaFoldDB" id="A0A919XXV3"/>
<dbReference type="InterPro" id="IPR036890">
    <property type="entry name" value="HATPase_C_sf"/>
</dbReference>
<evidence type="ECO:0000313" key="2">
    <source>
        <dbReference type="Proteomes" id="UP000681162"/>
    </source>
</evidence>
<keyword evidence="2" id="KW-1185">Reference proteome</keyword>
<dbReference type="SUPFAM" id="SSF55874">
    <property type="entry name" value="ATPase domain of HSP90 chaperone/DNA topoisomerase II/histidine kinase"/>
    <property type="match status" value="1"/>
</dbReference>
<sequence>MLGERQLLQSTARLESIMDIHNWLNQCADVKKEIDNHGNLFVDLGNLKWVSPIGISVLLSTLNYFDNVYCLKTESPELGEPDRLDVIGYMERMNFFQLCPPDVRESFEMSHDMAQYYKRNRNNKVEELDELKVSKVDEDIIDLDKSVKNIMKAKGLHKNRITDIAGIVTELGQNAVEHTGTDCYSCVQYYRETYSRRKRVEIAICDSGQGIVKSLKDHIKSIDNDDVIKQAIFTRATSLPEQDRGKGLMDVKQTTFDWASDAEFYVRTHDSAYRIHQDRLELLDRGKYFNGTYYYIVINV</sequence>
<organism evidence="1 2">
    <name type="scientific">Paenibacillus antibioticophila</name>
    <dbReference type="NCBI Taxonomy" id="1274374"/>
    <lineage>
        <taxon>Bacteria</taxon>
        <taxon>Bacillati</taxon>
        <taxon>Bacillota</taxon>
        <taxon>Bacilli</taxon>
        <taxon>Bacillales</taxon>
        <taxon>Paenibacillaceae</taxon>
        <taxon>Paenibacillus</taxon>
    </lineage>
</organism>
<protein>
    <recommendedName>
        <fullName evidence="3">STAS domain-containing protein</fullName>
    </recommendedName>
</protein>
<proteinExistence type="predicted"/>
<dbReference type="Gene3D" id="3.30.565.10">
    <property type="entry name" value="Histidine kinase-like ATPase, C-terminal domain"/>
    <property type="match status" value="1"/>
</dbReference>
<evidence type="ECO:0008006" key="3">
    <source>
        <dbReference type="Google" id="ProtNLM"/>
    </source>
</evidence>
<evidence type="ECO:0000313" key="1">
    <source>
        <dbReference type="EMBL" id="GIO38850.1"/>
    </source>
</evidence>
<comment type="caution">
    <text evidence="1">The sequence shown here is derived from an EMBL/GenBank/DDBJ whole genome shotgun (WGS) entry which is preliminary data.</text>
</comment>
<reference evidence="1 2" key="1">
    <citation type="submission" date="2021-03" db="EMBL/GenBank/DDBJ databases">
        <title>Antimicrobial resistance genes in bacteria isolated from Japanese honey, and their potential for conferring macrolide and lincosamide resistance in the American foulbrood pathogen Paenibacillus larvae.</title>
        <authorList>
            <person name="Okamoto M."/>
            <person name="Kumagai M."/>
            <person name="Kanamori H."/>
            <person name="Takamatsu D."/>
        </authorList>
    </citation>
    <scope>NUCLEOTIDE SEQUENCE [LARGE SCALE GENOMIC DNA]</scope>
    <source>
        <strain evidence="1 2">J41TS12</strain>
    </source>
</reference>